<dbReference type="NCBIfam" id="TIGR00099">
    <property type="entry name" value="Cof-subfamily"/>
    <property type="match status" value="1"/>
</dbReference>
<dbReference type="NCBIfam" id="TIGR01484">
    <property type="entry name" value="HAD-SF-IIB"/>
    <property type="match status" value="1"/>
</dbReference>
<dbReference type="Gene3D" id="3.40.50.1000">
    <property type="entry name" value="HAD superfamily/HAD-like"/>
    <property type="match status" value="1"/>
</dbReference>
<dbReference type="InterPro" id="IPR006379">
    <property type="entry name" value="HAD-SF_hydro_IIB"/>
</dbReference>
<dbReference type="SFLD" id="SFLDG01140">
    <property type="entry name" value="C2.B:_Phosphomannomutase_and_P"/>
    <property type="match status" value="1"/>
</dbReference>
<accession>A0A0R1PWX1</accession>
<dbReference type="Gene3D" id="3.30.1240.10">
    <property type="match status" value="1"/>
</dbReference>
<reference evidence="1 2" key="1">
    <citation type="journal article" date="2015" name="Genome Announc.">
        <title>Expanding the biotechnology potential of lactobacilli through comparative genomics of 213 strains and associated genera.</title>
        <authorList>
            <person name="Sun Z."/>
            <person name="Harris H.M."/>
            <person name="McCann A."/>
            <person name="Guo C."/>
            <person name="Argimon S."/>
            <person name="Zhang W."/>
            <person name="Yang X."/>
            <person name="Jeffery I.B."/>
            <person name="Cooney J.C."/>
            <person name="Kagawa T.F."/>
            <person name="Liu W."/>
            <person name="Song Y."/>
            <person name="Salvetti E."/>
            <person name="Wrobel A."/>
            <person name="Rasinkangas P."/>
            <person name="Parkhill J."/>
            <person name="Rea M.C."/>
            <person name="O'Sullivan O."/>
            <person name="Ritari J."/>
            <person name="Douillard F.P."/>
            <person name="Paul Ross R."/>
            <person name="Yang R."/>
            <person name="Briner A.E."/>
            <person name="Felis G.E."/>
            <person name="de Vos W.M."/>
            <person name="Barrangou R."/>
            <person name="Klaenhammer T.R."/>
            <person name="Caufield P.W."/>
            <person name="Cui Y."/>
            <person name="Zhang H."/>
            <person name="O'Toole P.W."/>
        </authorList>
    </citation>
    <scope>NUCLEOTIDE SEQUENCE [LARGE SCALE GENOMIC DNA]</scope>
    <source>
        <strain evidence="1 2">DSM 19971</strain>
    </source>
</reference>
<gene>
    <name evidence="1" type="ORF">FD20_GL000687</name>
</gene>
<dbReference type="EMBL" id="AZEG01000016">
    <property type="protein sequence ID" value="KRL37085.1"/>
    <property type="molecule type" value="Genomic_DNA"/>
</dbReference>
<name>A0A0R1PWX1_9LACO</name>
<dbReference type="PANTHER" id="PTHR10000">
    <property type="entry name" value="PHOSPHOSERINE PHOSPHATASE"/>
    <property type="match status" value="1"/>
</dbReference>
<dbReference type="AlphaFoldDB" id="A0A0R1PWX1"/>
<dbReference type="GO" id="GO:0005829">
    <property type="term" value="C:cytosol"/>
    <property type="evidence" value="ECO:0007669"/>
    <property type="project" value="TreeGrafter"/>
</dbReference>
<evidence type="ECO:0000313" key="1">
    <source>
        <dbReference type="EMBL" id="KRL37085.1"/>
    </source>
</evidence>
<organism evidence="1 2">
    <name type="scientific">Liquorilactobacillus uvarum DSM 19971</name>
    <dbReference type="NCBI Taxonomy" id="1423812"/>
    <lineage>
        <taxon>Bacteria</taxon>
        <taxon>Bacillati</taxon>
        <taxon>Bacillota</taxon>
        <taxon>Bacilli</taxon>
        <taxon>Lactobacillales</taxon>
        <taxon>Lactobacillaceae</taxon>
        <taxon>Liquorilactobacillus</taxon>
    </lineage>
</organism>
<dbReference type="InterPro" id="IPR036412">
    <property type="entry name" value="HAD-like_sf"/>
</dbReference>
<dbReference type="SUPFAM" id="SSF56784">
    <property type="entry name" value="HAD-like"/>
    <property type="match status" value="1"/>
</dbReference>
<dbReference type="Proteomes" id="UP000051155">
    <property type="component" value="Unassembled WGS sequence"/>
</dbReference>
<comment type="caution">
    <text evidence="1">The sequence shown here is derived from an EMBL/GenBank/DDBJ whole genome shotgun (WGS) entry which is preliminary data.</text>
</comment>
<protein>
    <submittedName>
        <fullName evidence="1">Hydrolase (Had superfamily)</fullName>
    </submittedName>
</protein>
<keyword evidence="2" id="KW-1185">Reference proteome</keyword>
<dbReference type="InterPro" id="IPR000150">
    <property type="entry name" value="Cof"/>
</dbReference>
<dbReference type="PROSITE" id="PS01229">
    <property type="entry name" value="COF_2"/>
    <property type="match status" value="1"/>
</dbReference>
<dbReference type="SFLD" id="SFLDS00003">
    <property type="entry name" value="Haloacid_Dehalogenase"/>
    <property type="match status" value="1"/>
</dbReference>
<sequence length="272" mass="30774">MIKHIFLDMDNTLLNSAGKLSPENTKIIKNCHIPVTLVSARPPEAMSSFITELELSGEQVAFNGGVIFKLKNSDYETVFSEGLAFKTVVDILVSVRNQFPQISLSWFTLKKWYTDKMDERILWESSITDVKPEIMPLKQLSYLRNSIIYKIMLISRDMNMTDVVYKYLMSLNLSDITVTRSNSNYLELINKNISKENGVAYVQAGEGLEKKELAAFGDGENDIDMFNAVEMSIAMANASNLVKNRAKFVTLSNDDNGVGYGIKEILTERYLF</sequence>
<evidence type="ECO:0000313" key="2">
    <source>
        <dbReference type="Proteomes" id="UP000051155"/>
    </source>
</evidence>
<dbReference type="OrthoDB" id="9790031at2"/>
<dbReference type="GO" id="GO:0016791">
    <property type="term" value="F:phosphatase activity"/>
    <property type="evidence" value="ECO:0007669"/>
    <property type="project" value="UniProtKB-ARBA"/>
</dbReference>
<proteinExistence type="predicted"/>
<keyword evidence="1" id="KW-0378">Hydrolase</keyword>
<dbReference type="PATRIC" id="fig|1423812.3.peg.747"/>
<dbReference type="STRING" id="1423812.FD20_GL000687"/>
<dbReference type="PANTHER" id="PTHR10000:SF8">
    <property type="entry name" value="HAD SUPERFAMILY HYDROLASE-LIKE, TYPE 3"/>
    <property type="match status" value="1"/>
</dbReference>
<dbReference type="RefSeq" id="WP_057737640.1">
    <property type="nucleotide sequence ID" value="NZ_AZEG01000016.1"/>
</dbReference>
<dbReference type="Pfam" id="PF08282">
    <property type="entry name" value="Hydrolase_3"/>
    <property type="match status" value="1"/>
</dbReference>
<dbReference type="GO" id="GO:0000287">
    <property type="term" value="F:magnesium ion binding"/>
    <property type="evidence" value="ECO:0007669"/>
    <property type="project" value="TreeGrafter"/>
</dbReference>
<dbReference type="CDD" id="cd07516">
    <property type="entry name" value="HAD_Pase"/>
    <property type="match status" value="1"/>
</dbReference>
<dbReference type="InterPro" id="IPR023214">
    <property type="entry name" value="HAD_sf"/>
</dbReference>